<reference evidence="2" key="2">
    <citation type="submission" date="2020-09" db="EMBL/GenBank/DDBJ databases">
        <authorList>
            <person name="Sun Q."/>
            <person name="Ohkuma M."/>
        </authorList>
    </citation>
    <scope>NUCLEOTIDE SEQUENCE</scope>
    <source>
        <strain evidence="2">JCM 4369</strain>
    </source>
</reference>
<dbReference type="RefSeq" id="WP_191878084.1">
    <property type="nucleotide sequence ID" value="NZ_BMTD01000028.1"/>
</dbReference>
<sequence length="62" mass="6354">MRADEGLLPAATAGRADRGRPVTASAGLLPVAARRAALRPARADKRTFSTAPAADRRTGGGR</sequence>
<dbReference type="AlphaFoldDB" id="A0A918IJ62"/>
<dbReference type="Proteomes" id="UP000618795">
    <property type="component" value="Unassembled WGS sequence"/>
</dbReference>
<organism evidence="2 3">
    <name type="scientific">Streptomyces filipinensis</name>
    <dbReference type="NCBI Taxonomy" id="66887"/>
    <lineage>
        <taxon>Bacteria</taxon>
        <taxon>Bacillati</taxon>
        <taxon>Actinomycetota</taxon>
        <taxon>Actinomycetes</taxon>
        <taxon>Kitasatosporales</taxon>
        <taxon>Streptomycetaceae</taxon>
        <taxon>Streptomyces</taxon>
    </lineage>
</organism>
<name>A0A918IJ62_9ACTN</name>
<evidence type="ECO:0000313" key="2">
    <source>
        <dbReference type="EMBL" id="GGV25110.1"/>
    </source>
</evidence>
<gene>
    <name evidence="2" type="ORF">GCM10010260_76820</name>
</gene>
<reference evidence="2" key="1">
    <citation type="journal article" date="2014" name="Int. J. Syst. Evol. Microbiol.">
        <title>Complete genome sequence of Corynebacterium casei LMG S-19264T (=DSM 44701T), isolated from a smear-ripened cheese.</title>
        <authorList>
            <consortium name="US DOE Joint Genome Institute (JGI-PGF)"/>
            <person name="Walter F."/>
            <person name="Albersmeier A."/>
            <person name="Kalinowski J."/>
            <person name="Ruckert C."/>
        </authorList>
    </citation>
    <scope>NUCLEOTIDE SEQUENCE</scope>
    <source>
        <strain evidence="2">JCM 4369</strain>
    </source>
</reference>
<feature type="region of interest" description="Disordered" evidence="1">
    <location>
        <begin position="38"/>
        <end position="62"/>
    </location>
</feature>
<protein>
    <submittedName>
        <fullName evidence="2">Uncharacterized protein</fullName>
    </submittedName>
</protein>
<feature type="region of interest" description="Disordered" evidence="1">
    <location>
        <begin position="1"/>
        <end position="22"/>
    </location>
</feature>
<keyword evidence="3" id="KW-1185">Reference proteome</keyword>
<comment type="caution">
    <text evidence="2">The sequence shown here is derived from an EMBL/GenBank/DDBJ whole genome shotgun (WGS) entry which is preliminary data.</text>
</comment>
<evidence type="ECO:0000256" key="1">
    <source>
        <dbReference type="SAM" id="MobiDB-lite"/>
    </source>
</evidence>
<evidence type="ECO:0000313" key="3">
    <source>
        <dbReference type="Proteomes" id="UP000618795"/>
    </source>
</evidence>
<proteinExistence type="predicted"/>
<dbReference type="EMBL" id="BMTD01000028">
    <property type="protein sequence ID" value="GGV25110.1"/>
    <property type="molecule type" value="Genomic_DNA"/>
</dbReference>
<accession>A0A918IJ62</accession>